<feature type="non-terminal residue" evidence="1">
    <location>
        <position position="71"/>
    </location>
</feature>
<dbReference type="Proteomes" id="UP001178461">
    <property type="component" value="Chromosome 2"/>
</dbReference>
<accession>A0AA35JZL7</accession>
<dbReference type="AlphaFoldDB" id="A0AA35JZL7"/>
<evidence type="ECO:0000313" key="2">
    <source>
        <dbReference type="Proteomes" id="UP001178461"/>
    </source>
</evidence>
<evidence type="ECO:0000313" key="1">
    <source>
        <dbReference type="EMBL" id="CAI5767613.1"/>
    </source>
</evidence>
<keyword evidence="2" id="KW-1185">Reference proteome</keyword>
<gene>
    <name evidence="1" type="ORF">PODLI_1B032020</name>
</gene>
<sequence>LVSSANLIRMPLSPSSKSLIKVLNKTGPKTEPCGTPLVTLLQDEEEPLMSTLWLLYKNIMGHLVKCLAEIK</sequence>
<protein>
    <submittedName>
        <fullName evidence="1">Calponin-homology (CH) domain-containing protein</fullName>
    </submittedName>
</protein>
<reference evidence="1" key="1">
    <citation type="submission" date="2022-12" db="EMBL/GenBank/DDBJ databases">
        <authorList>
            <person name="Alioto T."/>
            <person name="Alioto T."/>
            <person name="Gomez Garrido J."/>
        </authorList>
    </citation>
    <scope>NUCLEOTIDE SEQUENCE</scope>
</reference>
<proteinExistence type="predicted"/>
<feature type="non-terminal residue" evidence="1">
    <location>
        <position position="1"/>
    </location>
</feature>
<dbReference type="EMBL" id="OX395127">
    <property type="protein sequence ID" value="CAI5767613.1"/>
    <property type="molecule type" value="Genomic_DNA"/>
</dbReference>
<name>A0AA35JZL7_9SAUR</name>
<organism evidence="1 2">
    <name type="scientific">Podarcis lilfordi</name>
    <name type="common">Lilford's wall lizard</name>
    <dbReference type="NCBI Taxonomy" id="74358"/>
    <lineage>
        <taxon>Eukaryota</taxon>
        <taxon>Metazoa</taxon>
        <taxon>Chordata</taxon>
        <taxon>Craniata</taxon>
        <taxon>Vertebrata</taxon>
        <taxon>Euteleostomi</taxon>
        <taxon>Lepidosauria</taxon>
        <taxon>Squamata</taxon>
        <taxon>Bifurcata</taxon>
        <taxon>Unidentata</taxon>
        <taxon>Episquamata</taxon>
        <taxon>Laterata</taxon>
        <taxon>Lacertibaenia</taxon>
        <taxon>Lacertidae</taxon>
        <taxon>Podarcis</taxon>
    </lineage>
</organism>